<accession>A0ABP6PAD7</accession>
<feature type="binding site" evidence="11">
    <location>
        <position position="37"/>
    </location>
    <ligand>
        <name>[4Fe-4S] cluster</name>
        <dbReference type="ChEBI" id="CHEBI:49883"/>
    </ligand>
</feature>
<gene>
    <name evidence="13" type="primary">whiB2</name>
    <name evidence="11" type="synonym">whiB</name>
    <name evidence="13" type="ORF">GCM10010531_27770</name>
</gene>
<dbReference type="Proteomes" id="UP001499924">
    <property type="component" value="Unassembled WGS sequence"/>
</dbReference>
<comment type="function">
    <text evidence="11">Acts as a transcriptional regulator. Probably redox-responsive. The apo- but not holo-form probably binds DNA.</text>
</comment>
<keyword evidence="7 11" id="KW-0805">Transcription regulation</keyword>
<keyword evidence="11" id="KW-0963">Cytoplasm</keyword>
<keyword evidence="4 11" id="KW-0479">Metal-binding</keyword>
<keyword evidence="5 11" id="KW-0408">Iron</keyword>
<evidence type="ECO:0000313" key="13">
    <source>
        <dbReference type="EMBL" id="GAA3172702.1"/>
    </source>
</evidence>
<evidence type="ECO:0000256" key="10">
    <source>
        <dbReference type="ARBA" id="ARBA00023163"/>
    </source>
</evidence>
<feature type="binding site" evidence="11">
    <location>
        <position position="73"/>
    </location>
    <ligand>
        <name>[4Fe-4S] cluster</name>
        <dbReference type="ChEBI" id="CHEBI:49883"/>
    </ligand>
</feature>
<evidence type="ECO:0000256" key="9">
    <source>
        <dbReference type="ARBA" id="ARBA00023157"/>
    </source>
</evidence>
<comment type="subcellular location">
    <subcellularLocation>
        <location evidence="1 11">Cytoplasm</location>
    </subcellularLocation>
</comment>
<name>A0ABP6PAD7_9ACTN</name>
<evidence type="ECO:0000256" key="6">
    <source>
        <dbReference type="ARBA" id="ARBA00023014"/>
    </source>
</evidence>
<reference evidence="14" key="1">
    <citation type="journal article" date="2019" name="Int. J. Syst. Evol. Microbiol.">
        <title>The Global Catalogue of Microorganisms (GCM) 10K type strain sequencing project: providing services to taxonomists for standard genome sequencing and annotation.</title>
        <authorList>
            <consortium name="The Broad Institute Genomics Platform"/>
            <consortium name="The Broad Institute Genome Sequencing Center for Infectious Disease"/>
            <person name="Wu L."/>
            <person name="Ma J."/>
        </authorList>
    </citation>
    <scope>NUCLEOTIDE SEQUENCE [LARGE SCALE GENOMIC DNA]</scope>
    <source>
        <strain evidence="14">JCM 15614</strain>
    </source>
</reference>
<dbReference type="PANTHER" id="PTHR38839">
    <property type="entry name" value="TRANSCRIPTIONAL REGULATOR WHID-RELATED"/>
    <property type="match status" value="1"/>
</dbReference>
<feature type="binding site" evidence="11">
    <location>
        <position position="64"/>
    </location>
    <ligand>
        <name>[4Fe-4S] cluster</name>
        <dbReference type="ChEBI" id="CHEBI:49883"/>
    </ligand>
</feature>
<comment type="similarity">
    <text evidence="2 11">Belongs to the WhiB family.</text>
</comment>
<keyword evidence="10 11" id="KW-0804">Transcription</keyword>
<protein>
    <recommendedName>
        <fullName evidence="11">Transcriptional regulator WhiB</fullName>
    </recommendedName>
</protein>
<evidence type="ECO:0000256" key="11">
    <source>
        <dbReference type="HAMAP-Rule" id="MF_01479"/>
    </source>
</evidence>
<evidence type="ECO:0000256" key="1">
    <source>
        <dbReference type="ARBA" id="ARBA00004496"/>
    </source>
</evidence>
<comment type="PTM">
    <text evidence="11">The Fe-S cluster can be nitrosylated by nitric oxide (NO).</text>
</comment>
<sequence>MAALASADVPAWLIPPEALTEWRHLAVALEEAGTVPCRGSDPEAWWPDRKHLDAPSTRLAVHGCWRCPAREPCLAYAVAAGEREGVWGGMLPEERQEDIRSVA</sequence>
<comment type="cofactor">
    <cofactor evidence="11">
        <name>[4Fe-4S] cluster</name>
        <dbReference type="ChEBI" id="CHEBI:49883"/>
    </cofactor>
    <text evidence="11">Binds 1 [4Fe-4S] cluster per subunit. Following nitrosylation of the [4Fe-4S] cluster binds 1 [4Fe-8(NO)] cluster per subunit.</text>
</comment>
<evidence type="ECO:0000256" key="7">
    <source>
        <dbReference type="ARBA" id="ARBA00023015"/>
    </source>
</evidence>
<dbReference type="EMBL" id="BAAAVV010000006">
    <property type="protein sequence ID" value="GAA3172702.1"/>
    <property type="molecule type" value="Genomic_DNA"/>
</dbReference>
<keyword evidence="8 11" id="KW-0238">DNA-binding</keyword>
<dbReference type="Pfam" id="PF02467">
    <property type="entry name" value="Whib"/>
    <property type="match status" value="1"/>
</dbReference>
<comment type="PTM">
    <text evidence="11">Upon Fe-S cluster removal intramolecular disulfide bonds are formed.</text>
</comment>
<dbReference type="PROSITE" id="PS51674">
    <property type="entry name" value="4FE4S_WBL"/>
    <property type="match status" value="1"/>
</dbReference>
<dbReference type="InterPro" id="IPR034768">
    <property type="entry name" value="4FE4S_WBL"/>
</dbReference>
<comment type="caution">
    <text evidence="13">The sequence shown here is derived from an EMBL/GenBank/DDBJ whole genome shotgun (WGS) entry which is preliminary data.</text>
</comment>
<feature type="domain" description="4Fe-4S Wbl-type" evidence="12">
    <location>
        <begin position="36"/>
        <end position="97"/>
    </location>
</feature>
<evidence type="ECO:0000313" key="14">
    <source>
        <dbReference type="Proteomes" id="UP001499924"/>
    </source>
</evidence>
<dbReference type="HAMAP" id="MF_01479">
    <property type="entry name" value="WhiB"/>
    <property type="match status" value="1"/>
</dbReference>
<dbReference type="InterPro" id="IPR003482">
    <property type="entry name" value="Whib"/>
</dbReference>
<dbReference type="RefSeq" id="WP_344689525.1">
    <property type="nucleotide sequence ID" value="NZ_BAAAVV010000006.1"/>
</dbReference>
<keyword evidence="3 11" id="KW-0004">4Fe-4S</keyword>
<evidence type="ECO:0000256" key="5">
    <source>
        <dbReference type="ARBA" id="ARBA00023004"/>
    </source>
</evidence>
<keyword evidence="9 11" id="KW-1015">Disulfide bond</keyword>
<evidence type="ECO:0000256" key="3">
    <source>
        <dbReference type="ARBA" id="ARBA00022485"/>
    </source>
</evidence>
<feature type="binding site" evidence="11">
    <location>
        <position position="67"/>
    </location>
    <ligand>
        <name>[4Fe-4S] cluster</name>
        <dbReference type="ChEBI" id="CHEBI:49883"/>
    </ligand>
</feature>
<organism evidence="13 14">
    <name type="scientific">Blastococcus jejuensis</name>
    <dbReference type="NCBI Taxonomy" id="351224"/>
    <lineage>
        <taxon>Bacteria</taxon>
        <taxon>Bacillati</taxon>
        <taxon>Actinomycetota</taxon>
        <taxon>Actinomycetes</taxon>
        <taxon>Geodermatophilales</taxon>
        <taxon>Geodermatophilaceae</taxon>
        <taxon>Blastococcus</taxon>
    </lineage>
</organism>
<proteinExistence type="inferred from homology"/>
<evidence type="ECO:0000256" key="2">
    <source>
        <dbReference type="ARBA" id="ARBA00006597"/>
    </source>
</evidence>
<evidence type="ECO:0000259" key="12">
    <source>
        <dbReference type="PROSITE" id="PS51674"/>
    </source>
</evidence>
<keyword evidence="14" id="KW-1185">Reference proteome</keyword>
<evidence type="ECO:0000256" key="4">
    <source>
        <dbReference type="ARBA" id="ARBA00022723"/>
    </source>
</evidence>
<keyword evidence="6 11" id="KW-0411">Iron-sulfur</keyword>
<evidence type="ECO:0000256" key="8">
    <source>
        <dbReference type="ARBA" id="ARBA00023125"/>
    </source>
</evidence>